<organism evidence="1 2">
    <name type="scientific">Dactylosporangium fulvum</name>
    <dbReference type="NCBI Taxonomy" id="53359"/>
    <lineage>
        <taxon>Bacteria</taxon>
        <taxon>Bacillati</taxon>
        <taxon>Actinomycetota</taxon>
        <taxon>Actinomycetes</taxon>
        <taxon>Micromonosporales</taxon>
        <taxon>Micromonosporaceae</taxon>
        <taxon>Dactylosporangium</taxon>
    </lineage>
</organism>
<sequence>MITFLPAPRHPMARQLLTNALNRLTALAWQLFGFGRHPAS</sequence>
<dbReference type="EMBL" id="CP073720">
    <property type="protein sequence ID" value="UWP78830.1"/>
    <property type="molecule type" value="Genomic_DNA"/>
</dbReference>
<accession>A0ABY5VNU3</accession>
<dbReference type="RefSeq" id="WP_259856240.1">
    <property type="nucleotide sequence ID" value="NZ_BAAAST010000218.1"/>
</dbReference>
<dbReference type="Proteomes" id="UP001059617">
    <property type="component" value="Chromosome"/>
</dbReference>
<evidence type="ECO:0000313" key="1">
    <source>
        <dbReference type="EMBL" id="UWP78830.1"/>
    </source>
</evidence>
<gene>
    <name evidence="1" type="ORF">Dfulv_27055</name>
</gene>
<reference evidence="1" key="1">
    <citation type="submission" date="2021-04" db="EMBL/GenBank/DDBJ databases">
        <authorList>
            <person name="Hartkoorn R.C."/>
            <person name="Beaudoing E."/>
            <person name="Hot D."/>
        </authorList>
    </citation>
    <scope>NUCLEOTIDE SEQUENCE</scope>
    <source>
        <strain evidence="1">NRRL B-16292</strain>
    </source>
</reference>
<evidence type="ECO:0008006" key="3">
    <source>
        <dbReference type="Google" id="ProtNLM"/>
    </source>
</evidence>
<reference evidence="1" key="2">
    <citation type="submission" date="2022-09" db="EMBL/GenBank/DDBJ databases">
        <title>Biosynthetic gene clusters of Dactylosporangioum fulvum.</title>
        <authorList>
            <person name="Caradec T."/>
        </authorList>
    </citation>
    <scope>NUCLEOTIDE SEQUENCE</scope>
    <source>
        <strain evidence="1">NRRL B-16292</strain>
    </source>
</reference>
<evidence type="ECO:0000313" key="2">
    <source>
        <dbReference type="Proteomes" id="UP001059617"/>
    </source>
</evidence>
<proteinExistence type="predicted"/>
<protein>
    <recommendedName>
        <fullName evidence="3">Transposase</fullName>
    </recommendedName>
</protein>
<name>A0ABY5VNU3_9ACTN</name>
<keyword evidence="2" id="KW-1185">Reference proteome</keyword>